<feature type="chain" id="PRO_5037434476" evidence="2">
    <location>
        <begin position="24"/>
        <end position="128"/>
    </location>
</feature>
<protein>
    <submittedName>
        <fullName evidence="4">Secreted protein</fullName>
    </submittedName>
</protein>
<evidence type="ECO:0000313" key="3">
    <source>
        <dbReference type="Proteomes" id="UP000887540"/>
    </source>
</evidence>
<dbReference type="AlphaFoldDB" id="A0A914D3C4"/>
<keyword evidence="3" id="KW-1185">Reference proteome</keyword>
<accession>A0A914D3C4</accession>
<sequence length="128" mass="14691">MVLLKPSFVFLCLLAVCREPTLPNQKFEFEERFRLKRDLIAIGSDEEPEPQNSTQTTIVPTTIEQIPAPEDSMNQPTESSGHKNKVHEKKLKSESSSEEQEKDKKEGRRIQNMPPKSEGEEIKLEEKP</sequence>
<name>A0A914D3C4_9BILA</name>
<feature type="region of interest" description="Disordered" evidence="1">
    <location>
        <begin position="41"/>
        <end position="128"/>
    </location>
</feature>
<proteinExistence type="predicted"/>
<feature type="compositionally biased region" description="Basic and acidic residues" evidence="1">
    <location>
        <begin position="117"/>
        <end position="128"/>
    </location>
</feature>
<keyword evidence="2" id="KW-0732">Signal</keyword>
<feature type="compositionally biased region" description="Basic and acidic residues" evidence="1">
    <location>
        <begin position="91"/>
        <end position="109"/>
    </location>
</feature>
<feature type="signal peptide" evidence="2">
    <location>
        <begin position="1"/>
        <end position="23"/>
    </location>
</feature>
<evidence type="ECO:0000313" key="4">
    <source>
        <dbReference type="WBParaSite" id="ACRNAN_scaffold1752.g31060.t1"/>
    </source>
</evidence>
<dbReference type="Proteomes" id="UP000887540">
    <property type="component" value="Unplaced"/>
</dbReference>
<feature type="compositionally biased region" description="Polar residues" evidence="1">
    <location>
        <begin position="50"/>
        <end position="64"/>
    </location>
</feature>
<evidence type="ECO:0000256" key="1">
    <source>
        <dbReference type="SAM" id="MobiDB-lite"/>
    </source>
</evidence>
<organism evidence="3 4">
    <name type="scientific">Acrobeloides nanus</name>
    <dbReference type="NCBI Taxonomy" id="290746"/>
    <lineage>
        <taxon>Eukaryota</taxon>
        <taxon>Metazoa</taxon>
        <taxon>Ecdysozoa</taxon>
        <taxon>Nematoda</taxon>
        <taxon>Chromadorea</taxon>
        <taxon>Rhabditida</taxon>
        <taxon>Tylenchina</taxon>
        <taxon>Cephalobomorpha</taxon>
        <taxon>Cephaloboidea</taxon>
        <taxon>Cephalobidae</taxon>
        <taxon>Acrobeloides</taxon>
    </lineage>
</organism>
<evidence type="ECO:0000256" key="2">
    <source>
        <dbReference type="SAM" id="SignalP"/>
    </source>
</evidence>
<reference evidence="4" key="1">
    <citation type="submission" date="2022-11" db="UniProtKB">
        <authorList>
            <consortium name="WormBaseParasite"/>
        </authorList>
    </citation>
    <scope>IDENTIFICATION</scope>
</reference>
<dbReference type="WBParaSite" id="ACRNAN_scaffold1752.g31060.t1">
    <property type="protein sequence ID" value="ACRNAN_scaffold1752.g31060.t1"/>
    <property type="gene ID" value="ACRNAN_scaffold1752.g31060"/>
</dbReference>